<dbReference type="PRINTS" id="PR00061">
    <property type="entry name" value="RIBOSOMALL19"/>
</dbReference>
<dbReference type="SUPFAM" id="SSF50104">
    <property type="entry name" value="Translation proteins SH3-like domain"/>
    <property type="match status" value="1"/>
</dbReference>
<accession>A0A2M7SF59</accession>
<gene>
    <name evidence="5" type="ORF">COY52_01040</name>
</gene>
<evidence type="ECO:0000256" key="3">
    <source>
        <dbReference type="ARBA" id="ARBA00023274"/>
    </source>
</evidence>
<dbReference type="PANTHER" id="PTHR15680:SF9">
    <property type="entry name" value="LARGE RIBOSOMAL SUBUNIT PROTEIN BL19M"/>
    <property type="match status" value="1"/>
</dbReference>
<evidence type="ECO:0000313" key="5">
    <source>
        <dbReference type="EMBL" id="PIZ18175.1"/>
    </source>
</evidence>
<dbReference type="InterPro" id="IPR018257">
    <property type="entry name" value="Ribosomal_bL19_CS"/>
</dbReference>
<dbReference type="Proteomes" id="UP000229307">
    <property type="component" value="Unassembled WGS sequence"/>
</dbReference>
<dbReference type="GO" id="GO:0022625">
    <property type="term" value="C:cytosolic large ribosomal subunit"/>
    <property type="evidence" value="ECO:0007669"/>
    <property type="project" value="TreeGrafter"/>
</dbReference>
<dbReference type="AlphaFoldDB" id="A0A2M7SF59"/>
<dbReference type="EMBL" id="PFMR01000031">
    <property type="protein sequence ID" value="PIZ18175.1"/>
    <property type="molecule type" value="Genomic_DNA"/>
</dbReference>
<comment type="function">
    <text evidence="4">This protein is located at the 30S-50S ribosomal subunit interface and may play a role in the structure and function of the aminoacyl-tRNA binding site.</text>
</comment>
<dbReference type="GO" id="GO:0003735">
    <property type="term" value="F:structural constituent of ribosome"/>
    <property type="evidence" value="ECO:0007669"/>
    <property type="project" value="InterPro"/>
</dbReference>
<dbReference type="GO" id="GO:0006412">
    <property type="term" value="P:translation"/>
    <property type="evidence" value="ECO:0007669"/>
    <property type="project" value="InterPro"/>
</dbReference>
<dbReference type="InterPro" id="IPR038657">
    <property type="entry name" value="Ribosomal_bL19_sf"/>
</dbReference>
<evidence type="ECO:0000313" key="6">
    <source>
        <dbReference type="Proteomes" id="UP000229307"/>
    </source>
</evidence>
<dbReference type="InterPro" id="IPR001857">
    <property type="entry name" value="Ribosomal_bL19"/>
</dbReference>
<keyword evidence="2 5" id="KW-0689">Ribosomal protein</keyword>
<reference evidence="6" key="1">
    <citation type="submission" date="2017-09" db="EMBL/GenBank/DDBJ databases">
        <title>Depth-based differentiation of microbial function through sediment-hosted aquifers and enrichment of novel symbionts in the deep terrestrial subsurface.</title>
        <authorList>
            <person name="Probst A.J."/>
            <person name="Ladd B."/>
            <person name="Jarett J.K."/>
            <person name="Geller-Mcgrath D.E."/>
            <person name="Sieber C.M.K."/>
            <person name="Emerson J.B."/>
            <person name="Anantharaman K."/>
            <person name="Thomas B.C."/>
            <person name="Malmstrom R."/>
            <person name="Stieglmeier M."/>
            <person name="Klingl A."/>
            <person name="Woyke T."/>
            <person name="Ryan C.M."/>
            <person name="Banfield J.F."/>
        </authorList>
    </citation>
    <scope>NUCLEOTIDE SEQUENCE [LARGE SCALE GENOMIC DNA]</scope>
</reference>
<evidence type="ECO:0000256" key="4">
    <source>
        <dbReference type="RuleBase" id="RU000559"/>
    </source>
</evidence>
<comment type="caution">
    <text evidence="5">The sequence shown here is derived from an EMBL/GenBank/DDBJ whole genome shotgun (WGS) entry which is preliminary data.</text>
</comment>
<evidence type="ECO:0000256" key="2">
    <source>
        <dbReference type="ARBA" id="ARBA00022980"/>
    </source>
</evidence>
<evidence type="ECO:0000256" key="1">
    <source>
        <dbReference type="ARBA" id="ARBA00005781"/>
    </source>
</evidence>
<dbReference type="PANTHER" id="PTHR15680">
    <property type="entry name" value="RIBOSOMAL PROTEIN L19"/>
    <property type="match status" value="1"/>
</dbReference>
<organism evidence="5 6">
    <name type="scientific">Candidatus Desantisbacteria bacterium CG_4_10_14_0_8_um_filter_48_22</name>
    <dbReference type="NCBI Taxonomy" id="1974543"/>
    <lineage>
        <taxon>Bacteria</taxon>
        <taxon>Candidatus Desantisiibacteriota</taxon>
    </lineage>
</organism>
<proteinExistence type="inferred from homology"/>
<protein>
    <recommendedName>
        <fullName evidence="4">50S ribosomal protein L19</fullName>
    </recommendedName>
</protein>
<keyword evidence="3 4" id="KW-0687">Ribonucleoprotein</keyword>
<sequence>MLQIVRDFEKERMKKDVPAFKPGDEVRVHVLVPGIEEERTQIFEGTVIAMKNGGLRETFVVRKLSYGTGIERTFPLHSPIVKKIEIIKEGHARRAKLYYLRRLKK</sequence>
<dbReference type="Gene3D" id="2.30.30.790">
    <property type="match status" value="1"/>
</dbReference>
<dbReference type="PROSITE" id="PS01015">
    <property type="entry name" value="RIBOSOMAL_L19"/>
    <property type="match status" value="1"/>
</dbReference>
<dbReference type="PIRSF" id="PIRSF002191">
    <property type="entry name" value="Ribosomal_L19"/>
    <property type="match status" value="1"/>
</dbReference>
<name>A0A2M7SF59_9BACT</name>
<dbReference type="InterPro" id="IPR008991">
    <property type="entry name" value="Translation_prot_SH3-like_sf"/>
</dbReference>
<dbReference type="Pfam" id="PF01245">
    <property type="entry name" value="Ribosomal_L19"/>
    <property type="match status" value="1"/>
</dbReference>
<dbReference type="NCBIfam" id="TIGR01024">
    <property type="entry name" value="rplS_bact"/>
    <property type="match status" value="1"/>
</dbReference>
<comment type="similarity">
    <text evidence="1 4">Belongs to the bacterial ribosomal protein bL19 family.</text>
</comment>